<organism evidence="2 3">
    <name type="scientific">Halobacillus halophilus (strain ATCC 35676 / DSM 2266 / JCM 20832 / KCTC 3685 / LMG 17431 / NBRC 102448 / NCIMB 2269)</name>
    <name type="common">Sporosarcina halophila</name>
    <dbReference type="NCBI Taxonomy" id="866895"/>
    <lineage>
        <taxon>Bacteria</taxon>
        <taxon>Bacillati</taxon>
        <taxon>Bacillota</taxon>
        <taxon>Bacilli</taxon>
        <taxon>Bacillales</taxon>
        <taxon>Bacillaceae</taxon>
        <taxon>Halobacillus</taxon>
    </lineage>
</organism>
<dbReference type="HOGENOM" id="CLU_027621_2_0_9"/>
<keyword evidence="3" id="KW-1185">Reference proteome</keyword>
<dbReference type="Pfam" id="PF13154">
    <property type="entry name" value="DUF3991"/>
    <property type="match status" value="1"/>
</dbReference>
<dbReference type="SUPFAM" id="SSF57783">
    <property type="entry name" value="Zinc beta-ribbon"/>
    <property type="match status" value="1"/>
</dbReference>
<dbReference type="PATRIC" id="fig|866895.3.peg.644"/>
<gene>
    <name evidence="2" type="ordered locus">HBHAL_1648</name>
</gene>
<dbReference type="Gene3D" id="3.40.1360.10">
    <property type="match status" value="1"/>
</dbReference>
<dbReference type="CDD" id="cd01029">
    <property type="entry name" value="TOPRIM_primases"/>
    <property type="match status" value="1"/>
</dbReference>
<accession>I0JIP7</accession>
<dbReference type="Pfam" id="PF13155">
    <property type="entry name" value="Toprim_2"/>
    <property type="match status" value="1"/>
</dbReference>
<evidence type="ECO:0000313" key="2">
    <source>
        <dbReference type="EMBL" id="CCG44015.1"/>
    </source>
</evidence>
<dbReference type="AlphaFoldDB" id="I0JIP7"/>
<name>I0JIP7_HALH3</name>
<protein>
    <recommendedName>
        <fullName evidence="1">DUF3991 domain-containing protein</fullName>
    </recommendedName>
</protein>
<evidence type="ECO:0000259" key="1">
    <source>
        <dbReference type="Pfam" id="PF13154"/>
    </source>
</evidence>
<evidence type="ECO:0000313" key="3">
    <source>
        <dbReference type="Proteomes" id="UP000007397"/>
    </source>
</evidence>
<reference evidence="2 3" key="1">
    <citation type="journal article" date="2013" name="Environ. Microbiol.">
        <title>Chloride and organic osmolytes: a hybrid strategy to cope with elevated salinities by the moderately halophilic, chloride-dependent bacterium Halobacillus halophilus.</title>
        <authorList>
            <person name="Saum S.H."/>
            <person name="Pfeiffer F."/>
            <person name="Palm P."/>
            <person name="Rampp M."/>
            <person name="Schuster S.C."/>
            <person name="Muller V."/>
            <person name="Oesterhelt D."/>
        </authorList>
    </citation>
    <scope>NUCLEOTIDE SEQUENCE [LARGE SCALE GENOMIC DNA]</scope>
    <source>
        <strain evidence="3">ATCC 35676 / DSM 2266 / JCM 20832 / KCTC 3685 / LMG 17431 / NBRC 102448 / NCIMB 2269</strain>
    </source>
</reference>
<dbReference type="EMBL" id="HE717023">
    <property type="protein sequence ID" value="CCG44015.1"/>
    <property type="molecule type" value="Genomic_DNA"/>
</dbReference>
<sequence length="301" mass="35033">MAKHVSAEQVEVARNVDLIDYLERKGEPLKKEGRYYRHQVHDSLVIKDQMYAWNSRDEKGAGVINFAKMFYGMSFPEAVLDLNEQGYKVKDNSQEQRPKEPYQYPFHYEVNDRTKAKDYLTNERKIHPKIVHWLENKDLIAQDKLGNVVFKWKQQGEVVGADRQGTSLMKDGRVFKGIDKNSHGSAGFSVDIGKPNSIYLFESPIDALSYWSIKKNKLQNTRLVSMSGLKRQTMIDEIKRMGKEDHTVNQITFCTDNDKAGREFANKYVCLMSKQVSRINLPTSKDWNVEVRKQKELEMER</sequence>
<dbReference type="InterPro" id="IPR034154">
    <property type="entry name" value="TOPRIM_DnaG/twinkle"/>
</dbReference>
<feature type="domain" description="DUF3991" evidence="1">
    <location>
        <begin position="119"/>
        <end position="190"/>
    </location>
</feature>
<dbReference type="SUPFAM" id="SSF56731">
    <property type="entry name" value="DNA primase core"/>
    <property type="match status" value="1"/>
</dbReference>
<dbReference type="Proteomes" id="UP000007397">
    <property type="component" value="Chromosome"/>
</dbReference>
<dbReference type="KEGG" id="hhd:HBHAL_1648"/>
<proteinExistence type="predicted"/>
<dbReference type="eggNOG" id="COG0358">
    <property type="taxonomic scope" value="Bacteria"/>
</dbReference>
<dbReference type="InterPro" id="IPR025054">
    <property type="entry name" value="DUF3991"/>
</dbReference>
<dbReference type="RefSeq" id="WP_014641922.1">
    <property type="nucleotide sequence ID" value="NC_017668.1"/>
</dbReference>
<dbReference type="STRING" id="866895.HBHAL_1648"/>